<feature type="region of interest" description="Disordered" evidence="1">
    <location>
        <begin position="1"/>
        <end position="23"/>
    </location>
</feature>
<proteinExistence type="predicted"/>
<name>A0A6L2ZPG3_9ENTR</name>
<accession>A0A6L2ZPG3</accession>
<protein>
    <submittedName>
        <fullName evidence="2">Uncharacterized protein</fullName>
    </submittedName>
</protein>
<dbReference type="AlphaFoldDB" id="A0A6L2ZPG3"/>
<organism evidence="2 3">
    <name type="scientific">Candidatus Regiella insecticola</name>
    <dbReference type="NCBI Taxonomy" id="138073"/>
    <lineage>
        <taxon>Bacteria</taxon>
        <taxon>Pseudomonadati</taxon>
        <taxon>Pseudomonadota</taxon>
        <taxon>Gammaproteobacteria</taxon>
        <taxon>Enterobacterales</taxon>
        <taxon>Enterobacteriaceae</taxon>
        <taxon>aphid secondary symbionts</taxon>
        <taxon>Candidatus Regiella</taxon>
    </lineage>
</organism>
<reference evidence="2 3" key="1">
    <citation type="submission" date="2020-06" db="EMBL/GenBank/DDBJ databases">
        <title>The genome sequence of Candidatus Regiella insecticola strain Tut.</title>
        <authorList>
            <person name="Nikoh N."/>
            <person name="Tsuchida T."/>
            <person name="Koga R."/>
            <person name="Oshima K."/>
            <person name="Hattori M."/>
            <person name="Fukatsu T."/>
        </authorList>
    </citation>
    <scope>NUCLEOTIDE SEQUENCE [LARGE SCALE GENOMIC DNA]</scope>
    <source>
        <strain evidence="2 3">Tut</strain>
    </source>
</reference>
<evidence type="ECO:0000313" key="2">
    <source>
        <dbReference type="EMBL" id="GFN46151.1"/>
    </source>
</evidence>
<evidence type="ECO:0000256" key="1">
    <source>
        <dbReference type="SAM" id="MobiDB-lite"/>
    </source>
</evidence>
<comment type="caution">
    <text evidence="2">The sequence shown here is derived from an EMBL/GenBank/DDBJ whole genome shotgun (WGS) entry which is preliminary data.</text>
</comment>
<dbReference type="Proteomes" id="UP000504714">
    <property type="component" value="Unassembled WGS sequence"/>
</dbReference>
<dbReference type="EMBL" id="BLXO01000003">
    <property type="protein sequence ID" value="GFN46151.1"/>
    <property type="molecule type" value="Genomic_DNA"/>
</dbReference>
<gene>
    <name evidence="2" type="ORF">RINTU1_15930</name>
</gene>
<sequence length="61" mass="7006">MIVTRHWPHDPPPPQARGNKNAATGQDIEQFITGRGSETFIDITVYFYTDLTGIHQFRFSK</sequence>
<evidence type="ECO:0000313" key="3">
    <source>
        <dbReference type="Proteomes" id="UP000504714"/>
    </source>
</evidence>